<evidence type="ECO:0000313" key="13">
    <source>
        <dbReference type="EMBL" id="KAL5104317.1"/>
    </source>
</evidence>
<dbReference type="InterPro" id="IPR004367">
    <property type="entry name" value="Cyclin_C-dom"/>
</dbReference>
<keyword evidence="4" id="KW-0378">Hydrolase</keyword>
<evidence type="ECO:0000313" key="14">
    <source>
        <dbReference type="Proteomes" id="UP001651158"/>
    </source>
</evidence>
<dbReference type="Pfam" id="PF02984">
    <property type="entry name" value="Cyclin_C"/>
    <property type="match status" value="1"/>
</dbReference>
<dbReference type="SUPFAM" id="SSF56300">
    <property type="entry name" value="Metallo-dependent phosphatases"/>
    <property type="match status" value="1"/>
</dbReference>
<evidence type="ECO:0000259" key="12">
    <source>
        <dbReference type="Pfam" id="PF19272"/>
    </source>
</evidence>
<keyword evidence="7" id="KW-0472">Membrane</keyword>
<dbReference type="InterPro" id="IPR045473">
    <property type="entry name" value="ASM_C"/>
</dbReference>
<evidence type="ECO:0000256" key="7">
    <source>
        <dbReference type="SAM" id="Phobius"/>
    </source>
</evidence>
<proteinExistence type="inferred from homology"/>
<reference evidence="13 14" key="1">
    <citation type="journal article" date="2022" name="Front. Cell. Infect. Microbiol.">
        <title>The Genomes of Two Strains of Taenia crassiceps the Animal Model for the Study of Human Cysticercosis.</title>
        <authorList>
            <person name="Bobes R.J."/>
            <person name="Estrada K."/>
            <person name="Rios-Valencia D.G."/>
            <person name="Calderon-Gallegos A."/>
            <person name="de la Torre P."/>
            <person name="Carrero J.C."/>
            <person name="Sanchez-Flores A."/>
            <person name="Laclette J.P."/>
        </authorList>
    </citation>
    <scope>NUCLEOTIDE SEQUENCE [LARGE SCALE GENOMIC DNA]</scope>
    <source>
        <strain evidence="13">WFUcys</strain>
    </source>
</reference>
<sequence length="1011" mass="114617">MGFDIAHSLFIFVCYFSFGSADNYIHTGLFWHLTDVHVDLDYEQHACQGPLGDQKCDSPLNLWLSALNATRQLLHAAPDFVVFSGDSVTHGNITQDEFESTMEKVASALKAVFPSKSSKEQQRNNIPVIVTVGNHDVYPDNDMSVKKDDADRRRWCTRLGSSPKLWGDWVANASGADVDRFNDGCFYSVLVKIGKTGKTLRIISLNSLPYSPRNRQSNSSDHDPLGQLKWLTTQLQSARRESQKAIIVMHFPLGAPENSPVDFRHLYDIYNQRLLKIFTEFADVVAFGLFGHQHTDSFRFISSTSEEGTRNNPLISLFNTPSISPMHLTNLGAFNPRVRVFNYSMTPTSLHLHDLYQFYINLSSTTNFTKVPWNLEYSAVKAYNIPDLSARSLESLLTRLETNHTLWCAYWNHELGGPDHSSGPCPKLHSSRHCRHVCTMRHLHYTALDACLSDCDAASSLASARKSLDQVDSWNALPVVALVIVAFLAILFGVVLLANREICWRSGRGGNRRARRRRERGGGHTRGYLITYHQTALNTSMSGARSAGEVELEEKKALNADIEEVAYDADASGDEEEEVRKVDDLTKLSAPTRSGEGGGETYFSVHSSLERLYQKQSDHFDVSVEGDRPVAGSGRIWEDGVDFIIKTSDDNEEEKCPQKSTLEQIPESLRGTLDRIIAVRLRPDEVSEAVSANVPSYIHPPIAKEHDLHKFLEIINLELKLDADYMQAFDCPPSAEAETARGFRPFIVQWMIHMHQWMGIPTRALHTAVGLMDLCTQLQPIAFQDYQTLAIAALIMAALQWRPIFNFDFYKLSEITLNEMEPEQVTRMVRLMRSWVGKRANFPIPHEFLDIFAFGLIDFSYDAIEWTKKACNYIFDLGLQDEQLCHYSASLRCAAVLYLIRYILKLKCDCSCFKKGGGKDSQYCGIPLWPEALEKFTGHRDTVILRRVSGIYLDALMLTQEYGVKFYQRCRMGSPNSVVFNKYMRPEYKRIAMDKRLRNFTHLDKINFASS</sequence>
<comment type="subcellular location">
    <subcellularLocation>
        <location evidence="1">Secreted</location>
    </subcellularLocation>
</comment>
<dbReference type="Pfam" id="PF00134">
    <property type="entry name" value="Cyclin_N"/>
    <property type="match status" value="1"/>
</dbReference>
<evidence type="ECO:0000256" key="1">
    <source>
        <dbReference type="ARBA" id="ARBA00004613"/>
    </source>
</evidence>
<dbReference type="InterPro" id="IPR006671">
    <property type="entry name" value="Cyclin_N"/>
</dbReference>
<feature type="domain" description="Sphingomyelin phosphodiesterase C-terminal" evidence="12">
    <location>
        <begin position="312"/>
        <end position="453"/>
    </location>
</feature>
<keyword evidence="7" id="KW-1133">Transmembrane helix</keyword>
<dbReference type="InterPro" id="IPR004843">
    <property type="entry name" value="Calcineurin-like_PHP"/>
</dbReference>
<evidence type="ECO:0000259" key="10">
    <source>
        <dbReference type="Pfam" id="PF00149"/>
    </source>
</evidence>
<evidence type="ECO:0000256" key="8">
    <source>
        <dbReference type="SAM" id="SignalP"/>
    </source>
</evidence>
<dbReference type="PANTHER" id="PTHR10340:SF57">
    <property type="entry name" value="METALLOPHOS DOMAIN-CONTAINING PROTEIN"/>
    <property type="match status" value="1"/>
</dbReference>
<evidence type="ECO:0000256" key="4">
    <source>
        <dbReference type="ARBA" id="ARBA00022801"/>
    </source>
</evidence>
<keyword evidence="6" id="KW-0325">Glycoprotein</keyword>
<accession>A0ABR4Q424</accession>
<comment type="caution">
    <text evidence="13">The sequence shown here is derived from an EMBL/GenBank/DDBJ whole genome shotgun (WGS) entry which is preliminary data.</text>
</comment>
<organism evidence="13 14">
    <name type="scientific">Taenia crassiceps</name>
    <dbReference type="NCBI Taxonomy" id="6207"/>
    <lineage>
        <taxon>Eukaryota</taxon>
        <taxon>Metazoa</taxon>
        <taxon>Spiralia</taxon>
        <taxon>Lophotrochozoa</taxon>
        <taxon>Platyhelminthes</taxon>
        <taxon>Cestoda</taxon>
        <taxon>Eucestoda</taxon>
        <taxon>Cyclophyllidea</taxon>
        <taxon>Taeniidae</taxon>
        <taxon>Taenia</taxon>
    </lineage>
</organism>
<keyword evidence="8" id="KW-0732">Signal</keyword>
<dbReference type="Gene3D" id="1.10.472.10">
    <property type="entry name" value="Cyclin-like"/>
    <property type="match status" value="2"/>
</dbReference>
<dbReference type="Gene3D" id="3.60.21.10">
    <property type="match status" value="1"/>
</dbReference>
<feature type="transmembrane region" description="Helical" evidence="7">
    <location>
        <begin position="476"/>
        <end position="498"/>
    </location>
</feature>
<evidence type="ECO:0000256" key="6">
    <source>
        <dbReference type="ARBA" id="ARBA00023180"/>
    </source>
</evidence>
<keyword evidence="14" id="KW-1185">Reference proteome</keyword>
<keyword evidence="3" id="KW-0964">Secreted</keyword>
<dbReference type="Proteomes" id="UP001651158">
    <property type="component" value="Unassembled WGS sequence"/>
</dbReference>
<comment type="similarity">
    <text evidence="2">Belongs to the acid sphingomyelinase family.</text>
</comment>
<evidence type="ECO:0000259" key="11">
    <source>
        <dbReference type="Pfam" id="PF02984"/>
    </source>
</evidence>
<feature type="signal peptide" evidence="8">
    <location>
        <begin position="1"/>
        <end position="21"/>
    </location>
</feature>
<dbReference type="InterPro" id="IPR029052">
    <property type="entry name" value="Metallo-depent_PP-like"/>
</dbReference>
<dbReference type="Pfam" id="PF00149">
    <property type="entry name" value="Metallophos"/>
    <property type="match status" value="1"/>
</dbReference>
<feature type="domain" description="Cyclin C-terminal" evidence="11">
    <location>
        <begin position="843"/>
        <end position="992"/>
    </location>
</feature>
<dbReference type="Pfam" id="PF19272">
    <property type="entry name" value="ASMase_C"/>
    <property type="match status" value="1"/>
</dbReference>
<evidence type="ECO:0000256" key="3">
    <source>
        <dbReference type="ARBA" id="ARBA00022525"/>
    </source>
</evidence>
<evidence type="ECO:0000256" key="5">
    <source>
        <dbReference type="ARBA" id="ARBA00023127"/>
    </source>
</evidence>
<gene>
    <name evidence="13" type="ORF">TcWFU_007493</name>
</gene>
<keyword evidence="7" id="KW-0812">Transmembrane</keyword>
<evidence type="ECO:0000259" key="9">
    <source>
        <dbReference type="Pfam" id="PF00134"/>
    </source>
</evidence>
<feature type="domain" description="Calcineurin-like phosphoesterase" evidence="10">
    <location>
        <begin position="30"/>
        <end position="295"/>
    </location>
</feature>
<feature type="chain" id="PRO_5045674763" evidence="8">
    <location>
        <begin position="22"/>
        <end position="1011"/>
    </location>
</feature>
<keyword evidence="5" id="KW-0195">Cyclin</keyword>
<dbReference type="PANTHER" id="PTHR10340">
    <property type="entry name" value="SPHINGOMYELIN PHOSPHODIESTERASE"/>
    <property type="match status" value="1"/>
</dbReference>
<evidence type="ECO:0000256" key="2">
    <source>
        <dbReference type="ARBA" id="ARBA00008234"/>
    </source>
</evidence>
<protein>
    <submittedName>
        <fullName evidence="13">Acid sphingomyelinase-like phosphodiesterase 3b</fullName>
    </submittedName>
</protein>
<dbReference type="InterPro" id="IPR036915">
    <property type="entry name" value="Cyclin-like_sf"/>
</dbReference>
<dbReference type="SUPFAM" id="SSF47954">
    <property type="entry name" value="Cyclin-like"/>
    <property type="match status" value="2"/>
</dbReference>
<dbReference type="EMBL" id="JAKROA010000013">
    <property type="protein sequence ID" value="KAL5104317.1"/>
    <property type="molecule type" value="Genomic_DNA"/>
</dbReference>
<name>A0ABR4Q424_9CEST</name>
<feature type="domain" description="Cyclin N-terminal" evidence="9">
    <location>
        <begin position="721"/>
        <end position="831"/>
    </location>
</feature>